<dbReference type="PIRSF" id="PIRSF031780">
    <property type="entry name" value="UCP031780"/>
    <property type="match status" value="1"/>
</dbReference>
<keyword evidence="2" id="KW-1185">Reference proteome</keyword>
<dbReference type="InterPro" id="IPR009945">
    <property type="entry name" value="ATPase_inh_sub_z"/>
</dbReference>
<proteinExistence type="predicted"/>
<accession>A0ABS7VK61</accession>
<reference evidence="1 2" key="1">
    <citation type="submission" date="2021-09" db="EMBL/GenBank/DDBJ databases">
        <title>The complete genome sequence of a new microorganism.</title>
        <authorList>
            <person name="Zi Z."/>
        </authorList>
    </citation>
    <scope>NUCLEOTIDE SEQUENCE [LARGE SCALE GENOMIC DNA]</scope>
    <source>
        <strain evidence="1 2">WGZ8</strain>
    </source>
</reference>
<evidence type="ECO:0000313" key="2">
    <source>
        <dbReference type="Proteomes" id="UP000704176"/>
    </source>
</evidence>
<dbReference type="EMBL" id="JAIRBM010000004">
    <property type="protein sequence ID" value="MBZ6075911.1"/>
    <property type="molecule type" value="Genomic_DNA"/>
</dbReference>
<sequence length="108" mass="12297">MTLFEDRERAFEQSFVHDEEARFRALAKRNRLLGQWAAEQLGLKGEKAGAYIDEVSQSVVARVVDETLVAKIQSDFEANAIDIPDDKVREKMSQLMAEAILQVRSNAW</sequence>
<dbReference type="RefSeq" id="WP_224312213.1">
    <property type="nucleotide sequence ID" value="NZ_JAIRBM010000004.1"/>
</dbReference>
<dbReference type="Pfam" id="PF07345">
    <property type="entry name" value="ATPaseInh_sub_z"/>
    <property type="match status" value="1"/>
</dbReference>
<dbReference type="Gene3D" id="1.10.790.20">
    <property type="entry name" value="Domain of unknown function DUF1476"/>
    <property type="match status" value="1"/>
</dbReference>
<dbReference type="InterPro" id="IPR038293">
    <property type="entry name" value="ATPase_inh_sub_z_sf"/>
</dbReference>
<dbReference type="Proteomes" id="UP000704176">
    <property type="component" value="Unassembled WGS sequence"/>
</dbReference>
<organism evidence="1 2">
    <name type="scientific">Microvirga puerhi</name>
    <dbReference type="NCBI Taxonomy" id="2876078"/>
    <lineage>
        <taxon>Bacteria</taxon>
        <taxon>Pseudomonadati</taxon>
        <taxon>Pseudomonadota</taxon>
        <taxon>Alphaproteobacteria</taxon>
        <taxon>Hyphomicrobiales</taxon>
        <taxon>Methylobacteriaceae</taxon>
        <taxon>Microvirga</taxon>
    </lineage>
</organism>
<gene>
    <name evidence="1" type="ORF">K9B37_06365</name>
</gene>
<comment type="caution">
    <text evidence="1">The sequence shown here is derived from an EMBL/GenBank/DDBJ whole genome shotgun (WGS) entry which is preliminary data.</text>
</comment>
<evidence type="ECO:0000313" key="1">
    <source>
        <dbReference type="EMBL" id="MBZ6075911.1"/>
    </source>
</evidence>
<name>A0ABS7VK61_9HYPH</name>
<protein>
    <submittedName>
        <fullName evidence="1">DUF1476 domain-containing protein</fullName>
    </submittedName>
</protein>